<evidence type="ECO:0000313" key="10">
    <source>
        <dbReference type="EMBL" id="AEG18541.1"/>
    </source>
</evidence>
<keyword evidence="3" id="KW-0328">Glycosyltransferase</keyword>
<evidence type="ECO:0000313" key="11">
    <source>
        <dbReference type="Proteomes" id="UP000009231"/>
    </source>
</evidence>
<feature type="transmembrane region" description="Helical" evidence="8">
    <location>
        <begin position="215"/>
        <end position="234"/>
    </location>
</feature>
<dbReference type="GO" id="GO:0016763">
    <property type="term" value="F:pentosyltransferase activity"/>
    <property type="evidence" value="ECO:0007669"/>
    <property type="project" value="TreeGrafter"/>
</dbReference>
<dbReference type="OrthoDB" id="71427at2157"/>
<gene>
    <name evidence="10" type="ordered locus">MSWAN_1527</name>
</gene>
<dbReference type="GeneID" id="10669034"/>
<feature type="transmembrane region" description="Helical" evidence="8">
    <location>
        <begin position="175"/>
        <end position="203"/>
    </location>
</feature>
<feature type="transmembrane region" description="Helical" evidence="8">
    <location>
        <begin position="431"/>
        <end position="452"/>
    </location>
</feature>
<feature type="transmembrane region" description="Helical" evidence="8">
    <location>
        <begin position="22"/>
        <end position="44"/>
    </location>
</feature>
<feature type="transmembrane region" description="Helical" evidence="8">
    <location>
        <begin position="373"/>
        <end position="394"/>
    </location>
</feature>
<proteinExistence type="predicted"/>
<dbReference type="STRING" id="868131.MSWAN_1527"/>
<evidence type="ECO:0000256" key="2">
    <source>
        <dbReference type="ARBA" id="ARBA00022475"/>
    </source>
</evidence>
<name>F6D8A7_METPW</name>
<dbReference type="GO" id="GO:0005886">
    <property type="term" value="C:plasma membrane"/>
    <property type="evidence" value="ECO:0007669"/>
    <property type="project" value="UniProtKB-SubCell"/>
</dbReference>
<evidence type="ECO:0000256" key="3">
    <source>
        <dbReference type="ARBA" id="ARBA00022676"/>
    </source>
</evidence>
<dbReference type="KEGG" id="mew:MSWAN_1527"/>
<accession>F6D8A7</accession>
<organism evidence="10 11">
    <name type="scientific">Methanobacterium paludis (strain DSM 25820 / JCM 18151 / SWAN1)</name>
    <dbReference type="NCBI Taxonomy" id="868131"/>
    <lineage>
        <taxon>Archaea</taxon>
        <taxon>Methanobacteriati</taxon>
        <taxon>Methanobacteriota</taxon>
        <taxon>Methanomada group</taxon>
        <taxon>Methanobacteria</taxon>
        <taxon>Methanobacteriales</taxon>
        <taxon>Methanobacteriaceae</taxon>
        <taxon>Methanobacterium</taxon>
    </lineage>
</organism>
<protein>
    <recommendedName>
        <fullName evidence="9">Glycosyltransferase RgtA/B/C/D-like domain-containing protein</fullName>
    </recommendedName>
</protein>
<keyword evidence="4" id="KW-0808">Transferase</keyword>
<dbReference type="InterPro" id="IPR038731">
    <property type="entry name" value="RgtA/B/C-like"/>
</dbReference>
<evidence type="ECO:0000256" key="8">
    <source>
        <dbReference type="SAM" id="Phobius"/>
    </source>
</evidence>
<dbReference type="eggNOG" id="arCOG07791">
    <property type="taxonomic scope" value="Archaea"/>
</dbReference>
<dbReference type="EMBL" id="CP002772">
    <property type="protein sequence ID" value="AEG18541.1"/>
    <property type="molecule type" value="Genomic_DNA"/>
</dbReference>
<evidence type="ECO:0000259" key="9">
    <source>
        <dbReference type="Pfam" id="PF13231"/>
    </source>
</evidence>
<evidence type="ECO:0000256" key="6">
    <source>
        <dbReference type="ARBA" id="ARBA00022989"/>
    </source>
</evidence>
<feature type="transmembrane region" description="Helical" evidence="8">
    <location>
        <begin position="278"/>
        <end position="300"/>
    </location>
</feature>
<keyword evidence="11" id="KW-1185">Reference proteome</keyword>
<keyword evidence="5 8" id="KW-0812">Transmembrane</keyword>
<dbReference type="PANTHER" id="PTHR33908:SF11">
    <property type="entry name" value="MEMBRANE PROTEIN"/>
    <property type="match status" value="1"/>
</dbReference>
<evidence type="ECO:0000256" key="7">
    <source>
        <dbReference type="ARBA" id="ARBA00023136"/>
    </source>
</evidence>
<sequence length="576" mass="65979">MDNYDKSLENKSNKFYSALNKYSPYISLILLTLIVSVITYYRVLIQMDIGPLSDSCDFLSDALVYAGQGMGYADLLRPPLFPFITSLFFKLGYISTSTIFVVDGVLFVLGVIGFYLLLKLRFNDIESFLGALIYSTFPIVIAVLGCGFSDLASVSFTIWTFYFLVLAVKKNSKFFYLVFPFAMFAFLARYNSALIIFPIALYILMNRDKINFKNIFIGIFCALLAIVPVFVFFYEKFGNMIYPFMSFFGATSSSVPLSPENASYNSNLLYFIDKFPAFIGFDGVLVILIIVVGILIYSILKLRRKSEDKRQLFSGLHLETAGTKLKLILLALLLLLFIGTFGKIFYMLSEVIFFAACYMFYDLSKSLNIKDMDLHILFFAWFMAFFIFHSVYMIKDNRYFVVMAPPVAYFMILGLSGVSDRLKFKIKNRNITFPLIAVVLTLILLLSTASYLPTVQQANNDTKITDENIIIATEWLASYDPAYKNKTIYSDLWPNFSWYLKTNVKMVPVFKDNQSYSGGVKDQTFNQNDIKDFNNYLEGNNADYYFSIRKGLNLTSYKQIKQFGNVIVYEKINQST</sequence>
<dbReference type="InterPro" id="IPR050297">
    <property type="entry name" value="LipidA_mod_glycosyltrf_83"/>
</dbReference>
<dbReference type="AlphaFoldDB" id="F6D8A7"/>
<feature type="transmembrane region" description="Helical" evidence="8">
    <location>
        <begin position="400"/>
        <end position="419"/>
    </location>
</feature>
<keyword evidence="7 8" id="KW-0472">Membrane</keyword>
<feature type="transmembrane region" description="Helical" evidence="8">
    <location>
        <begin position="93"/>
        <end position="118"/>
    </location>
</feature>
<keyword evidence="2" id="KW-1003">Cell membrane</keyword>
<dbReference type="Proteomes" id="UP000009231">
    <property type="component" value="Chromosome"/>
</dbReference>
<evidence type="ECO:0000256" key="4">
    <source>
        <dbReference type="ARBA" id="ARBA00022679"/>
    </source>
</evidence>
<dbReference type="GO" id="GO:0008610">
    <property type="term" value="P:lipid biosynthetic process"/>
    <property type="evidence" value="ECO:0007669"/>
    <property type="project" value="UniProtKB-ARBA"/>
</dbReference>
<feature type="domain" description="Glycosyltransferase RgtA/B/C/D-like" evidence="9">
    <location>
        <begin position="77"/>
        <end position="231"/>
    </location>
</feature>
<dbReference type="Pfam" id="PF13231">
    <property type="entry name" value="PMT_2"/>
    <property type="match status" value="1"/>
</dbReference>
<dbReference type="HOGENOM" id="CLU_021784_0_0_2"/>
<evidence type="ECO:0000256" key="5">
    <source>
        <dbReference type="ARBA" id="ARBA00022692"/>
    </source>
</evidence>
<dbReference type="RefSeq" id="WP_013826040.1">
    <property type="nucleotide sequence ID" value="NC_015574.1"/>
</dbReference>
<reference evidence="10 11" key="1">
    <citation type="journal article" date="2014" name="Int. J. Syst. Evol. Microbiol.">
        <title>Methanobacterium paludis sp. nov. and a novel strain of Methanobacterium lacus isolated from northern peatlands.</title>
        <authorList>
            <person name="Cadillo-Quiroz H."/>
            <person name="Brauer S.L."/>
            <person name="Goodson N."/>
            <person name="Yavitt J.B."/>
            <person name="Zinder S.H."/>
        </authorList>
    </citation>
    <scope>NUCLEOTIDE SEQUENCE [LARGE SCALE GENOMIC DNA]</scope>
    <source>
        <strain evidence="11">DSM 25820 / JCM 18151 / SWAN1</strain>
    </source>
</reference>
<comment type="subcellular location">
    <subcellularLocation>
        <location evidence="1">Cell membrane</location>
        <topology evidence="1">Multi-pass membrane protein</topology>
    </subcellularLocation>
</comment>
<keyword evidence="6 8" id="KW-1133">Transmembrane helix</keyword>
<evidence type="ECO:0000256" key="1">
    <source>
        <dbReference type="ARBA" id="ARBA00004651"/>
    </source>
</evidence>
<dbReference type="PANTHER" id="PTHR33908">
    <property type="entry name" value="MANNOSYLTRANSFERASE YKCB-RELATED"/>
    <property type="match status" value="1"/>
</dbReference>